<dbReference type="HOGENOM" id="CLU_010686_18_2_9"/>
<evidence type="ECO:0000259" key="2">
    <source>
        <dbReference type="PROSITE" id="PS51736"/>
    </source>
</evidence>
<evidence type="ECO:0000259" key="3">
    <source>
        <dbReference type="PROSITE" id="PS51737"/>
    </source>
</evidence>
<feature type="coiled-coil region" evidence="1">
    <location>
        <begin position="458"/>
        <end position="485"/>
    </location>
</feature>
<dbReference type="PANTHER" id="PTHR30461">
    <property type="entry name" value="DNA-INVERTASE FROM LAMBDOID PROPHAGE"/>
    <property type="match status" value="1"/>
</dbReference>
<dbReference type="InterPro" id="IPR036162">
    <property type="entry name" value="Resolvase-like_N_sf"/>
</dbReference>
<dbReference type="SMART" id="SM00857">
    <property type="entry name" value="Resolvase"/>
    <property type="match status" value="1"/>
</dbReference>
<reference evidence="4 5" key="1">
    <citation type="journal article" date="2014" name="Genome Announc.">
        <title>Whole-Genome Sequence of Streptococcus suis Serotype 4 Reference Strain 6407.</title>
        <authorList>
            <person name="Wang K."/>
            <person name="Chen J."/>
            <person name="Yao H."/>
            <person name="Lu C."/>
        </authorList>
    </citation>
    <scope>NUCLEOTIDE SEQUENCE [LARGE SCALE GENOMIC DNA]</scope>
    <source>
        <strain evidence="4">6407</strain>
    </source>
</reference>
<keyword evidence="1" id="KW-0175">Coiled coil</keyword>
<gene>
    <name evidence="4" type="ORF">ID09_02850</name>
</gene>
<dbReference type="InterPro" id="IPR011109">
    <property type="entry name" value="DNA_bind_recombinase_dom"/>
</dbReference>
<organism evidence="4 5">
    <name type="scientific">Streptococcus suis 6407</name>
    <dbReference type="NCBI Taxonomy" id="1214179"/>
    <lineage>
        <taxon>Bacteria</taxon>
        <taxon>Bacillati</taxon>
        <taxon>Bacillota</taxon>
        <taxon>Bacilli</taxon>
        <taxon>Lactobacillales</taxon>
        <taxon>Streptococcaceae</taxon>
        <taxon>Streptococcus</taxon>
    </lineage>
</organism>
<protein>
    <submittedName>
        <fullName evidence="4">Recombinase</fullName>
    </submittedName>
</protein>
<sequence length="539" mass="63287">MARTKNRYRKSEVTDKTSELKRYSAGIYIRLSKERTEACRNKSQSLENQEKLARTFANQHGLTVVKCYTDYEYSGTNFMRPAFQEMMDDIKKGVINCILIRDLSRLGRDYIEMGRLIDKVFPFLGVRFISINDNLDTLSGLKEKKSFEVEIKNLVNDMYSKDISKKVTASHIQKASEGYFISGFAPYGYKLDKQKLGNKLKIDLTVKPILDKVFELFLTGYSSYKVSDWLNENNIATPTSYRQTGELYRRIDDTKLWSNTNLRRMIRNQVYTGDLVQRKSNKQLSPDDYIHFNNAHESYISRKDYETILELIANRKITKKYDYSRTPNRYRGLLYLKGSYRQMSREYQKSKSKKNCEGHFYYRDYILNSNANRKSVCIRENVLDRIIITIIQAEMAKIGKVDELLSSLENKYEAYIQLLQSKIVKHKQHIVRLRMEISDLYASYSLLRDSRDDYISQKLEKNRKIETLIQEIDQYEDRLKAVDEKYNRQVAWLNTLSKNHQSPVLSADLLNALIERIEIDENRQISVTFLCQIGSDGNA</sequence>
<evidence type="ECO:0000313" key="5">
    <source>
        <dbReference type="Proteomes" id="UP000028185"/>
    </source>
</evidence>
<name>A0A075SPS8_STRSU</name>
<feature type="domain" description="Recombinase" evidence="3">
    <location>
        <begin position="186"/>
        <end position="318"/>
    </location>
</feature>
<proteinExistence type="predicted"/>
<dbReference type="PROSITE" id="PS51736">
    <property type="entry name" value="RECOMBINASES_3"/>
    <property type="match status" value="1"/>
</dbReference>
<dbReference type="EMBL" id="CP008921">
    <property type="protein sequence ID" value="AIG43035.1"/>
    <property type="molecule type" value="Genomic_DNA"/>
</dbReference>
<evidence type="ECO:0000313" key="4">
    <source>
        <dbReference type="EMBL" id="AIG43035.1"/>
    </source>
</evidence>
<dbReference type="PROSITE" id="PS51737">
    <property type="entry name" value="RECOMBINASE_DNA_BIND"/>
    <property type="match status" value="1"/>
</dbReference>
<dbReference type="Gene3D" id="3.40.50.1390">
    <property type="entry name" value="Resolvase, N-terminal catalytic domain"/>
    <property type="match status" value="1"/>
</dbReference>
<dbReference type="InterPro" id="IPR050639">
    <property type="entry name" value="SSR_resolvase"/>
</dbReference>
<accession>A0A075SPS8</accession>
<dbReference type="SUPFAM" id="SSF53041">
    <property type="entry name" value="Resolvase-like"/>
    <property type="match status" value="1"/>
</dbReference>
<dbReference type="Gene3D" id="3.90.1750.20">
    <property type="entry name" value="Putative Large Serine Recombinase, Chain B, Domain 2"/>
    <property type="match status" value="1"/>
</dbReference>
<dbReference type="PATRIC" id="fig|1214179.4.peg.532"/>
<dbReference type="Pfam" id="PF00239">
    <property type="entry name" value="Resolvase"/>
    <property type="match status" value="1"/>
</dbReference>
<dbReference type="GO" id="GO:0003677">
    <property type="term" value="F:DNA binding"/>
    <property type="evidence" value="ECO:0007669"/>
    <property type="project" value="InterPro"/>
</dbReference>
<dbReference type="PANTHER" id="PTHR30461:SF23">
    <property type="entry name" value="DNA RECOMBINASE-RELATED"/>
    <property type="match status" value="1"/>
</dbReference>
<dbReference type="GO" id="GO:0000150">
    <property type="term" value="F:DNA strand exchange activity"/>
    <property type="evidence" value="ECO:0007669"/>
    <property type="project" value="InterPro"/>
</dbReference>
<dbReference type="Proteomes" id="UP000028185">
    <property type="component" value="Chromosome"/>
</dbReference>
<dbReference type="InterPro" id="IPR006119">
    <property type="entry name" value="Resolv_N"/>
</dbReference>
<dbReference type="Pfam" id="PF07508">
    <property type="entry name" value="Recombinase"/>
    <property type="match status" value="1"/>
</dbReference>
<evidence type="ECO:0000256" key="1">
    <source>
        <dbReference type="SAM" id="Coils"/>
    </source>
</evidence>
<dbReference type="RefSeq" id="WP_024382167.1">
    <property type="nucleotide sequence ID" value="NZ_ALLE01000041.1"/>
</dbReference>
<feature type="domain" description="Resolvase/invertase-type recombinase catalytic" evidence="2">
    <location>
        <begin position="24"/>
        <end position="178"/>
    </location>
</feature>
<dbReference type="InterPro" id="IPR038109">
    <property type="entry name" value="DNA_bind_recomb_sf"/>
</dbReference>
<dbReference type="AlphaFoldDB" id="A0A075SPS8"/>